<comment type="subcellular location">
    <subcellularLocation>
        <location evidence="10 11">Cytoplasm</location>
    </subcellularLocation>
</comment>
<dbReference type="InterPro" id="IPR005863">
    <property type="entry name" value="UDP-N-AcMur_synth"/>
</dbReference>
<sequence>MRETTIGALAERCEGALRAGQSARETLVTGVSTDTRTIRAGELFVPLTGENHDGHDHAERARAAGAAGTLWRLDRPVPEALADWPLILVENPLTALQRLAAAYRASLTARVVAITGSNGKTTTKDMTAAALQGAGNVRKTAGNLNNHIGLPLTILQTPPDTDTLVLELGMSDYGEIALLTAIARPDVAIVTNIGEAHLLQLGSRAGIAQAKLEIAQGLQPGGLLLYNGDEPLLREAVPRLMLPEGARAQSFGCAEDNDWVALDMEMTAYSSTFRVRRAVDGQLASYAMPVPGRHNVLNATAAIAAAQSLGEAPSRIQEGFAGLRLSAMRIEQQRAFNGALVLNDAYNASPTAMRACIDLVESLDGFDCRWLVLGDMLELGSQERELHEQVGAYLSPAKAERVLAYGPLSRHLIAAAAPAYPDGEKALRHFADKAALSDWLKTQLQPEDLVLVKGSRGMRMEHIVQAICAQ</sequence>
<keyword evidence="9 10" id="KW-0961">Cell wall biogenesis/degradation</keyword>
<dbReference type="SUPFAM" id="SSF53244">
    <property type="entry name" value="MurD-like peptide ligases, peptide-binding domain"/>
    <property type="match status" value="1"/>
</dbReference>
<accession>A0A927BRG3</accession>
<dbReference type="RefSeq" id="WP_190915056.1">
    <property type="nucleotide sequence ID" value="NZ_JACXIZ010000011.1"/>
</dbReference>
<dbReference type="InterPro" id="IPR036615">
    <property type="entry name" value="Mur_ligase_C_dom_sf"/>
</dbReference>
<reference evidence="15" key="1">
    <citation type="submission" date="2020-09" db="EMBL/GenBank/DDBJ databases">
        <title>A novel bacterium of genus Paenibacillus, isolated from South China Sea.</title>
        <authorList>
            <person name="Huang H."/>
            <person name="Mo K."/>
            <person name="Hu Y."/>
        </authorList>
    </citation>
    <scope>NUCLEOTIDE SEQUENCE</scope>
    <source>
        <strain evidence="15">IB182496</strain>
    </source>
</reference>
<dbReference type="InterPro" id="IPR013221">
    <property type="entry name" value="Mur_ligase_cen"/>
</dbReference>
<evidence type="ECO:0000256" key="8">
    <source>
        <dbReference type="ARBA" id="ARBA00023306"/>
    </source>
</evidence>
<dbReference type="AlphaFoldDB" id="A0A927BRG3"/>
<keyword evidence="3 10" id="KW-0132">Cell division</keyword>
<evidence type="ECO:0000256" key="1">
    <source>
        <dbReference type="ARBA" id="ARBA00022490"/>
    </source>
</evidence>
<dbReference type="GO" id="GO:0005524">
    <property type="term" value="F:ATP binding"/>
    <property type="evidence" value="ECO:0007669"/>
    <property type="project" value="UniProtKB-UniRule"/>
</dbReference>
<feature type="binding site" evidence="10">
    <location>
        <begin position="116"/>
        <end position="122"/>
    </location>
    <ligand>
        <name>ATP</name>
        <dbReference type="ChEBI" id="CHEBI:30616"/>
    </ligand>
</feature>
<evidence type="ECO:0000256" key="6">
    <source>
        <dbReference type="ARBA" id="ARBA00022960"/>
    </source>
</evidence>
<dbReference type="SUPFAM" id="SSF53623">
    <property type="entry name" value="MurD-like peptide ligases, catalytic domain"/>
    <property type="match status" value="1"/>
</dbReference>
<dbReference type="GO" id="GO:0008360">
    <property type="term" value="P:regulation of cell shape"/>
    <property type="evidence" value="ECO:0007669"/>
    <property type="project" value="UniProtKB-KW"/>
</dbReference>
<dbReference type="InterPro" id="IPR000713">
    <property type="entry name" value="Mur_ligase_N"/>
</dbReference>
<dbReference type="Pfam" id="PF02875">
    <property type="entry name" value="Mur_ligase_C"/>
    <property type="match status" value="1"/>
</dbReference>
<dbReference type="Proteomes" id="UP000621560">
    <property type="component" value="Unassembled WGS sequence"/>
</dbReference>
<evidence type="ECO:0000256" key="4">
    <source>
        <dbReference type="ARBA" id="ARBA00022741"/>
    </source>
</evidence>
<evidence type="ECO:0000256" key="9">
    <source>
        <dbReference type="ARBA" id="ARBA00023316"/>
    </source>
</evidence>
<evidence type="ECO:0000256" key="5">
    <source>
        <dbReference type="ARBA" id="ARBA00022840"/>
    </source>
</evidence>
<dbReference type="Pfam" id="PF08245">
    <property type="entry name" value="Mur_ligase_M"/>
    <property type="match status" value="1"/>
</dbReference>
<comment type="similarity">
    <text evidence="10">Belongs to the MurCDEF family. MurF subfamily.</text>
</comment>
<evidence type="ECO:0000259" key="14">
    <source>
        <dbReference type="Pfam" id="PF08245"/>
    </source>
</evidence>
<keyword evidence="7 10" id="KW-0573">Peptidoglycan synthesis</keyword>
<proteinExistence type="inferred from homology"/>
<gene>
    <name evidence="10" type="primary">murF</name>
    <name evidence="15" type="ORF">IDH44_04295</name>
</gene>
<dbReference type="HAMAP" id="MF_02019">
    <property type="entry name" value="MurF"/>
    <property type="match status" value="1"/>
</dbReference>
<dbReference type="GO" id="GO:0051301">
    <property type="term" value="P:cell division"/>
    <property type="evidence" value="ECO:0007669"/>
    <property type="project" value="UniProtKB-KW"/>
</dbReference>
<evidence type="ECO:0000259" key="13">
    <source>
        <dbReference type="Pfam" id="PF02875"/>
    </source>
</evidence>
<keyword evidence="4 10" id="KW-0547">Nucleotide-binding</keyword>
<keyword evidence="6 10" id="KW-0133">Cell shape</keyword>
<dbReference type="InterPro" id="IPR036565">
    <property type="entry name" value="Mur-like_cat_sf"/>
</dbReference>
<evidence type="ECO:0000313" key="16">
    <source>
        <dbReference type="Proteomes" id="UP000621560"/>
    </source>
</evidence>
<evidence type="ECO:0000256" key="10">
    <source>
        <dbReference type="HAMAP-Rule" id="MF_02019"/>
    </source>
</evidence>
<dbReference type="GO" id="GO:0071555">
    <property type="term" value="P:cell wall organization"/>
    <property type="evidence" value="ECO:0007669"/>
    <property type="project" value="UniProtKB-KW"/>
</dbReference>
<comment type="function">
    <text evidence="10 11">Involved in cell wall formation. Catalyzes the final step in the synthesis of UDP-N-acetylmuramoyl-pentapeptide, the precursor of murein.</text>
</comment>
<keyword evidence="2 10" id="KW-0436">Ligase</keyword>
<dbReference type="SUPFAM" id="SSF63418">
    <property type="entry name" value="MurE/MurF N-terminal domain"/>
    <property type="match status" value="1"/>
</dbReference>
<dbReference type="InterPro" id="IPR051046">
    <property type="entry name" value="MurCDEF_CellWall_CoF430Synth"/>
</dbReference>
<dbReference type="GO" id="GO:0005737">
    <property type="term" value="C:cytoplasm"/>
    <property type="evidence" value="ECO:0007669"/>
    <property type="project" value="UniProtKB-SubCell"/>
</dbReference>
<dbReference type="PANTHER" id="PTHR43024:SF1">
    <property type="entry name" value="UDP-N-ACETYLMURAMOYL-TRIPEPTIDE--D-ALANYL-D-ALANINE LIGASE"/>
    <property type="match status" value="1"/>
</dbReference>
<keyword evidence="5 10" id="KW-0067">ATP-binding</keyword>
<organism evidence="15 16">
    <name type="scientific">Paenibacillus sabuli</name>
    <dbReference type="NCBI Taxonomy" id="2772509"/>
    <lineage>
        <taxon>Bacteria</taxon>
        <taxon>Bacillati</taxon>
        <taxon>Bacillota</taxon>
        <taxon>Bacilli</taxon>
        <taxon>Bacillales</taxon>
        <taxon>Paenibacillaceae</taxon>
        <taxon>Paenibacillus</taxon>
    </lineage>
</organism>
<feature type="domain" description="Mur ligase central" evidence="14">
    <location>
        <begin position="114"/>
        <end position="306"/>
    </location>
</feature>
<dbReference type="EMBL" id="JACXIZ010000011">
    <property type="protein sequence ID" value="MBD2844400.1"/>
    <property type="molecule type" value="Genomic_DNA"/>
</dbReference>
<dbReference type="EC" id="6.3.2.10" evidence="10 11"/>
<evidence type="ECO:0000259" key="12">
    <source>
        <dbReference type="Pfam" id="PF01225"/>
    </source>
</evidence>
<dbReference type="InterPro" id="IPR004101">
    <property type="entry name" value="Mur_ligase_C"/>
</dbReference>
<protein>
    <recommendedName>
        <fullName evidence="10 11">UDP-N-acetylmuramoyl-tripeptide--D-alanyl-D-alanine ligase</fullName>
        <ecNumber evidence="10 11">6.3.2.10</ecNumber>
    </recommendedName>
    <alternativeName>
        <fullName evidence="10">D-alanyl-D-alanine-adding enzyme</fullName>
    </alternativeName>
</protein>
<evidence type="ECO:0000256" key="2">
    <source>
        <dbReference type="ARBA" id="ARBA00022598"/>
    </source>
</evidence>
<dbReference type="Pfam" id="PF01225">
    <property type="entry name" value="Mur_ligase"/>
    <property type="match status" value="1"/>
</dbReference>
<comment type="pathway">
    <text evidence="10 11">Cell wall biogenesis; peptidoglycan biosynthesis.</text>
</comment>
<dbReference type="Gene3D" id="3.40.1190.10">
    <property type="entry name" value="Mur-like, catalytic domain"/>
    <property type="match status" value="1"/>
</dbReference>
<dbReference type="Gene3D" id="3.40.1390.10">
    <property type="entry name" value="MurE/MurF, N-terminal domain"/>
    <property type="match status" value="1"/>
</dbReference>
<dbReference type="GO" id="GO:0047480">
    <property type="term" value="F:UDP-N-acetylmuramoyl-tripeptide-D-alanyl-D-alanine ligase activity"/>
    <property type="evidence" value="ECO:0007669"/>
    <property type="project" value="UniProtKB-UniRule"/>
</dbReference>
<feature type="domain" description="Mur ligase C-terminal" evidence="13">
    <location>
        <begin position="329"/>
        <end position="456"/>
    </location>
</feature>
<keyword evidence="16" id="KW-1185">Reference proteome</keyword>
<evidence type="ECO:0000313" key="15">
    <source>
        <dbReference type="EMBL" id="MBD2844400.1"/>
    </source>
</evidence>
<evidence type="ECO:0000256" key="3">
    <source>
        <dbReference type="ARBA" id="ARBA00022618"/>
    </source>
</evidence>
<dbReference type="InterPro" id="IPR035911">
    <property type="entry name" value="MurE/MurF_N"/>
</dbReference>
<comment type="caution">
    <text evidence="15">The sequence shown here is derived from an EMBL/GenBank/DDBJ whole genome shotgun (WGS) entry which is preliminary data.</text>
</comment>
<dbReference type="PANTHER" id="PTHR43024">
    <property type="entry name" value="UDP-N-ACETYLMURAMOYL-TRIPEPTIDE--D-ALANYL-D-ALANINE LIGASE"/>
    <property type="match status" value="1"/>
</dbReference>
<dbReference type="NCBIfam" id="TIGR01143">
    <property type="entry name" value="murF"/>
    <property type="match status" value="1"/>
</dbReference>
<evidence type="ECO:0000256" key="11">
    <source>
        <dbReference type="RuleBase" id="RU004136"/>
    </source>
</evidence>
<keyword evidence="8 10" id="KW-0131">Cell cycle</keyword>
<feature type="domain" description="Mur ligase N-terminal catalytic" evidence="12">
    <location>
        <begin position="28"/>
        <end position="104"/>
    </location>
</feature>
<name>A0A927BRG3_9BACL</name>
<evidence type="ECO:0000256" key="7">
    <source>
        <dbReference type="ARBA" id="ARBA00022984"/>
    </source>
</evidence>
<dbReference type="Gene3D" id="3.90.190.20">
    <property type="entry name" value="Mur ligase, C-terminal domain"/>
    <property type="match status" value="1"/>
</dbReference>
<comment type="catalytic activity">
    <reaction evidence="10 11">
        <text>D-alanyl-D-alanine + UDP-N-acetyl-alpha-D-muramoyl-L-alanyl-gamma-D-glutamyl-meso-2,6-diaminopimelate + ATP = UDP-N-acetyl-alpha-D-muramoyl-L-alanyl-gamma-D-glutamyl-meso-2,6-diaminopimeloyl-D-alanyl-D-alanine + ADP + phosphate + H(+)</text>
        <dbReference type="Rhea" id="RHEA:28374"/>
        <dbReference type="ChEBI" id="CHEBI:15378"/>
        <dbReference type="ChEBI" id="CHEBI:30616"/>
        <dbReference type="ChEBI" id="CHEBI:43474"/>
        <dbReference type="ChEBI" id="CHEBI:57822"/>
        <dbReference type="ChEBI" id="CHEBI:61386"/>
        <dbReference type="ChEBI" id="CHEBI:83905"/>
        <dbReference type="ChEBI" id="CHEBI:456216"/>
        <dbReference type="EC" id="6.3.2.10"/>
    </reaction>
</comment>
<dbReference type="GO" id="GO:0009252">
    <property type="term" value="P:peptidoglycan biosynthetic process"/>
    <property type="evidence" value="ECO:0007669"/>
    <property type="project" value="UniProtKB-UniRule"/>
</dbReference>
<keyword evidence="1 10" id="KW-0963">Cytoplasm</keyword>